<keyword evidence="3" id="KW-1185">Reference proteome</keyword>
<dbReference type="SUPFAM" id="SSF52833">
    <property type="entry name" value="Thioredoxin-like"/>
    <property type="match status" value="1"/>
</dbReference>
<dbReference type="OrthoDB" id="202840at2759"/>
<sequence>MSSEAPAVILYRYDTSPFTHKVDNVLALKNVPYQRVQVSPLLPRPEITEYLGINYRRIPILAIGNDVYCDTSIITAALERRFPPSQGYGTIFPKGKHSGKADTGMIKAFAKSYAEAVLFAPAVTMIPWQALPEAFIKDRSALVGGPIDPQAMVARRPAAESILTTNMALIEEQLSDGRDWLFDTELPGLADISVHFILAWARGFPGTEALFDKSKNPHVIQWLDRLSKFFKEHASQNISIVIKGEDAANKIISSTHESYDFVGFDEREASRLGVSAGDTVQIAPEDTGRNYPTTGTLVALNREEFILEVSAPQGLVRVHFPRVGFTVKADKSPKL</sequence>
<dbReference type="Gene3D" id="1.20.1050.10">
    <property type="match status" value="1"/>
</dbReference>
<dbReference type="Pfam" id="PF13417">
    <property type="entry name" value="GST_N_3"/>
    <property type="match status" value="1"/>
</dbReference>
<evidence type="ECO:0000259" key="1">
    <source>
        <dbReference type="PROSITE" id="PS50404"/>
    </source>
</evidence>
<name>A0A0D2QEL5_HYPSF</name>
<organism evidence="2 3">
    <name type="scientific">Hypholoma sublateritium (strain FD-334 SS-4)</name>
    <dbReference type="NCBI Taxonomy" id="945553"/>
    <lineage>
        <taxon>Eukaryota</taxon>
        <taxon>Fungi</taxon>
        <taxon>Dikarya</taxon>
        <taxon>Basidiomycota</taxon>
        <taxon>Agaricomycotina</taxon>
        <taxon>Agaricomycetes</taxon>
        <taxon>Agaricomycetidae</taxon>
        <taxon>Agaricales</taxon>
        <taxon>Agaricineae</taxon>
        <taxon>Strophariaceae</taxon>
        <taxon>Hypholoma</taxon>
    </lineage>
</organism>
<dbReference type="InterPro" id="IPR058268">
    <property type="entry name" value="DUF7962"/>
</dbReference>
<feature type="domain" description="GST N-terminal" evidence="1">
    <location>
        <begin position="6"/>
        <end position="86"/>
    </location>
</feature>
<dbReference type="AlphaFoldDB" id="A0A0D2QEL5"/>
<accession>A0A0D2QEL5</accession>
<dbReference type="InterPro" id="IPR004045">
    <property type="entry name" value="Glutathione_S-Trfase_N"/>
</dbReference>
<dbReference type="OMA" id="IGNDVYC"/>
<dbReference type="Gene3D" id="3.40.30.110">
    <property type="match status" value="1"/>
</dbReference>
<dbReference type="EMBL" id="KN817518">
    <property type="protein sequence ID" value="KJA30040.1"/>
    <property type="molecule type" value="Genomic_DNA"/>
</dbReference>
<gene>
    <name evidence="2" type="ORF">HYPSUDRAFT_32093</name>
</gene>
<evidence type="ECO:0000313" key="2">
    <source>
        <dbReference type="EMBL" id="KJA30040.1"/>
    </source>
</evidence>
<dbReference type="STRING" id="945553.A0A0D2QEL5"/>
<dbReference type="SUPFAM" id="SSF47616">
    <property type="entry name" value="GST C-terminal domain-like"/>
    <property type="match status" value="1"/>
</dbReference>
<dbReference type="CDD" id="cd00299">
    <property type="entry name" value="GST_C_family"/>
    <property type="match status" value="1"/>
</dbReference>
<dbReference type="Pfam" id="PF25907">
    <property type="entry name" value="DUF7962"/>
    <property type="match status" value="1"/>
</dbReference>
<proteinExistence type="predicted"/>
<dbReference type="Proteomes" id="UP000054270">
    <property type="component" value="Unassembled WGS sequence"/>
</dbReference>
<evidence type="ECO:0000313" key="3">
    <source>
        <dbReference type="Proteomes" id="UP000054270"/>
    </source>
</evidence>
<dbReference type="PROSITE" id="PS50404">
    <property type="entry name" value="GST_NTER"/>
    <property type="match status" value="1"/>
</dbReference>
<dbReference type="CDD" id="cd00570">
    <property type="entry name" value="GST_N_family"/>
    <property type="match status" value="1"/>
</dbReference>
<dbReference type="InterPro" id="IPR036249">
    <property type="entry name" value="Thioredoxin-like_sf"/>
</dbReference>
<protein>
    <recommendedName>
        <fullName evidence="1">GST N-terminal domain-containing protein</fullName>
    </recommendedName>
</protein>
<dbReference type="InterPro" id="IPR036282">
    <property type="entry name" value="Glutathione-S-Trfase_C_sf"/>
</dbReference>
<reference evidence="3" key="1">
    <citation type="submission" date="2014-04" db="EMBL/GenBank/DDBJ databases">
        <title>Evolutionary Origins and Diversification of the Mycorrhizal Mutualists.</title>
        <authorList>
            <consortium name="DOE Joint Genome Institute"/>
            <consortium name="Mycorrhizal Genomics Consortium"/>
            <person name="Kohler A."/>
            <person name="Kuo A."/>
            <person name="Nagy L.G."/>
            <person name="Floudas D."/>
            <person name="Copeland A."/>
            <person name="Barry K.W."/>
            <person name="Cichocki N."/>
            <person name="Veneault-Fourrey C."/>
            <person name="LaButti K."/>
            <person name="Lindquist E.A."/>
            <person name="Lipzen A."/>
            <person name="Lundell T."/>
            <person name="Morin E."/>
            <person name="Murat C."/>
            <person name="Riley R."/>
            <person name="Ohm R."/>
            <person name="Sun H."/>
            <person name="Tunlid A."/>
            <person name="Henrissat B."/>
            <person name="Grigoriev I.V."/>
            <person name="Hibbett D.S."/>
            <person name="Martin F."/>
        </authorList>
    </citation>
    <scope>NUCLEOTIDE SEQUENCE [LARGE SCALE GENOMIC DNA]</scope>
    <source>
        <strain evidence="3">FD-334 SS-4</strain>
    </source>
</reference>